<evidence type="ECO:0000256" key="1">
    <source>
        <dbReference type="SAM" id="MobiDB-lite"/>
    </source>
</evidence>
<evidence type="ECO:0000313" key="3">
    <source>
        <dbReference type="EMBL" id="KAH7113864.1"/>
    </source>
</evidence>
<evidence type="ECO:0000313" key="4">
    <source>
        <dbReference type="Proteomes" id="UP000700596"/>
    </source>
</evidence>
<feature type="region of interest" description="Disordered" evidence="1">
    <location>
        <begin position="1"/>
        <end position="26"/>
    </location>
</feature>
<dbReference type="EMBL" id="JAGMWT010000018">
    <property type="protein sequence ID" value="KAH7113864.1"/>
    <property type="molecule type" value="Genomic_DNA"/>
</dbReference>
<keyword evidence="2" id="KW-0472">Membrane</keyword>
<keyword evidence="2" id="KW-1133">Transmembrane helix</keyword>
<dbReference type="AlphaFoldDB" id="A0A9P9D7L7"/>
<comment type="caution">
    <text evidence="3">The sequence shown here is derived from an EMBL/GenBank/DDBJ whole genome shotgun (WGS) entry which is preliminary data.</text>
</comment>
<feature type="transmembrane region" description="Helical" evidence="2">
    <location>
        <begin position="128"/>
        <end position="147"/>
    </location>
</feature>
<gene>
    <name evidence="3" type="ORF">B0J11DRAFT_511372</name>
</gene>
<protein>
    <submittedName>
        <fullName evidence="3">Uncharacterized protein</fullName>
    </submittedName>
</protein>
<keyword evidence="2" id="KW-0812">Transmembrane</keyword>
<organism evidence="3 4">
    <name type="scientific">Dendryphion nanum</name>
    <dbReference type="NCBI Taxonomy" id="256645"/>
    <lineage>
        <taxon>Eukaryota</taxon>
        <taxon>Fungi</taxon>
        <taxon>Dikarya</taxon>
        <taxon>Ascomycota</taxon>
        <taxon>Pezizomycotina</taxon>
        <taxon>Dothideomycetes</taxon>
        <taxon>Pleosporomycetidae</taxon>
        <taxon>Pleosporales</taxon>
        <taxon>Torulaceae</taxon>
        <taxon>Dendryphion</taxon>
    </lineage>
</organism>
<keyword evidence="4" id="KW-1185">Reference proteome</keyword>
<evidence type="ECO:0000256" key="2">
    <source>
        <dbReference type="SAM" id="Phobius"/>
    </source>
</evidence>
<sequence length="167" mass="17844">MRVLPSAQIDGSTTSHHHSDSALEGLTPLPGRGVLVGHSNRGANESVDYLLVSNTKASEASDLDWLSCLHRTKATGREQGGLGKKAKCQPGGRIEGATTLSGKFEALEFARTMLLVDAMHEAGRRVNLIAVVCCSVSGISFAGAHVAPMRSLLVRYLRDTHDKRARV</sequence>
<accession>A0A9P9D7L7</accession>
<reference evidence="3" key="1">
    <citation type="journal article" date="2021" name="Nat. Commun.">
        <title>Genetic determinants of endophytism in the Arabidopsis root mycobiome.</title>
        <authorList>
            <person name="Mesny F."/>
            <person name="Miyauchi S."/>
            <person name="Thiergart T."/>
            <person name="Pickel B."/>
            <person name="Atanasova L."/>
            <person name="Karlsson M."/>
            <person name="Huettel B."/>
            <person name="Barry K.W."/>
            <person name="Haridas S."/>
            <person name="Chen C."/>
            <person name="Bauer D."/>
            <person name="Andreopoulos W."/>
            <person name="Pangilinan J."/>
            <person name="LaButti K."/>
            <person name="Riley R."/>
            <person name="Lipzen A."/>
            <person name="Clum A."/>
            <person name="Drula E."/>
            <person name="Henrissat B."/>
            <person name="Kohler A."/>
            <person name="Grigoriev I.V."/>
            <person name="Martin F.M."/>
            <person name="Hacquard S."/>
        </authorList>
    </citation>
    <scope>NUCLEOTIDE SEQUENCE</scope>
    <source>
        <strain evidence="3">MPI-CAGE-CH-0243</strain>
    </source>
</reference>
<proteinExistence type="predicted"/>
<dbReference type="Proteomes" id="UP000700596">
    <property type="component" value="Unassembled WGS sequence"/>
</dbReference>
<name>A0A9P9D7L7_9PLEO</name>